<name>A0A7E4VUD9_PANRE</name>
<organism evidence="1 2">
    <name type="scientific">Panagrellus redivivus</name>
    <name type="common">Microworm</name>
    <dbReference type="NCBI Taxonomy" id="6233"/>
    <lineage>
        <taxon>Eukaryota</taxon>
        <taxon>Metazoa</taxon>
        <taxon>Ecdysozoa</taxon>
        <taxon>Nematoda</taxon>
        <taxon>Chromadorea</taxon>
        <taxon>Rhabditida</taxon>
        <taxon>Tylenchina</taxon>
        <taxon>Panagrolaimomorpha</taxon>
        <taxon>Panagrolaimoidea</taxon>
        <taxon>Panagrolaimidae</taxon>
        <taxon>Panagrellus</taxon>
    </lineage>
</organism>
<dbReference type="Proteomes" id="UP000492821">
    <property type="component" value="Unassembled WGS sequence"/>
</dbReference>
<evidence type="ECO:0000313" key="1">
    <source>
        <dbReference type="Proteomes" id="UP000492821"/>
    </source>
</evidence>
<dbReference type="AlphaFoldDB" id="A0A7E4VUD9"/>
<evidence type="ECO:0000313" key="2">
    <source>
        <dbReference type="WBParaSite" id="Pan_g2855.t1"/>
    </source>
</evidence>
<protein>
    <submittedName>
        <fullName evidence="2">Uncharacterized protein</fullName>
    </submittedName>
</protein>
<proteinExistence type="predicted"/>
<reference evidence="2" key="2">
    <citation type="submission" date="2020-10" db="UniProtKB">
        <authorList>
            <consortium name="WormBaseParasite"/>
        </authorList>
    </citation>
    <scope>IDENTIFICATION</scope>
</reference>
<dbReference type="WBParaSite" id="Pan_g2855.t1">
    <property type="protein sequence ID" value="Pan_g2855.t1"/>
    <property type="gene ID" value="Pan_g2855"/>
</dbReference>
<keyword evidence="1" id="KW-1185">Reference proteome</keyword>
<sequence length="66" mass="7684">MDFFHEAYMPDMSVPHDTVQRHLRAWSHTFLLDRDLSENPTLPQTTTTSLAAQCRFCQDVKVPCFV</sequence>
<reference evidence="1" key="1">
    <citation type="journal article" date="2013" name="Genetics">
        <title>The draft genome and transcriptome of Panagrellus redivivus are shaped by the harsh demands of a free-living lifestyle.</title>
        <authorList>
            <person name="Srinivasan J."/>
            <person name="Dillman A.R."/>
            <person name="Macchietto M.G."/>
            <person name="Heikkinen L."/>
            <person name="Lakso M."/>
            <person name="Fracchia K.M."/>
            <person name="Antoshechkin I."/>
            <person name="Mortazavi A."/>
            <person name="Wong G."/>
            <person name="Sternberg P.W."/>
        </authorList>
    </citation>
    <scope>NUCLEOTIDE SEQUENCE [LARGE SCALE GENOMIC DNA]</scope>
    <source>
        <strain evidence="1">MT8872</strain>
    </source>
</reference>
<accession>A0A7E4VUD9</accession>